<name>A0A9P6AJG7_9AGAM</name>
<evidence type="ECO:0000313" key="1">
    <source>
        <dbReference type="EMBL" id="KAF9506474.1"/>
    </source>
</evidence>
<reference evidence="1" key="1">
    <citation type="journal article" date="2020" name="Nat. Commun.">
        <title>Large-scale genome sequencing of mycorrhizal fungi provides insights into the early evolution of symbiotic traits.</title>
        <authorList>
            <person name="Miyauchi S."/>
            <person name="Kiss E."/>
            <person name="Kuo A."/>
            <person name="Drula E."/>
            <person name="Kohler A."/>
            <person name="Sanchez-Garcia M."/>
            <person name="Morin E."/>
            <person name="Andreopoulos B."/>
            <person name="Barry K.W."/>
            <person name="Bonito G."/>
            <person name="Buee M."/>
            <person name="Carver A."/>
            <person name="Chen C."/>
            <person name="Cichocki N."/>
            <person name="Clum A."/>
            <person name="Culley D."/>
            <person name="Crous P.W."/>
            <person name="Fauchery L."/>
            <person name="Girlanda M."/>
            <person name="Hayes R.D."/>
            <person name="Keri Z."/>
            <person name="LaButti K."/>
            <person name="Lipzen A."/>
            <person name="Lombard V."/>
            <person name="Magnuson J."/>
            <person name="Maillard F."/>
            <person name="Murat C."/>
            <person name="Nolan M."/>
            <person name="Ohm R.A."/>
            <person name="Pangilinan J."/>
            <person name="Pereira M.F."/>
            <person name="Perotto S."/>
            <person name="Peter M."/>
            <person name="Pfister S."/>
            <person name="Riley R."/>
            <person name="Sitrit Y."/>
            <person name="Stielow J.B."/>
            <person name="Szollosi G."/>
            <person name="Zifcakova L."/>
            <person name="Stursova M."/>
            <person name="Spatafora J.W."/>
            <person name="Tedersoo L."/>
            <person name="Vaario L.M."/>
            <person name="Yamada A."/>
            <person name="Yan M."/>
            <person name="Wang P."/>
            <person name="Xu J."/>
            <person name="Bruns T."/>
            <person name="Baldrian P."/>
            <person name="Vilgalys R."/>
            <person name="Dunand C."/>
            <person name="Henrissat B."/>
            <person name="Grigoriev I.V."/>
            <person name="Hibbett D."/>
            <person name="Nagy L.G."/>
            <person name="Martin F.M."/>
        </authorList>
    </citation>
    <scope>NUCLEOTIDE SEQUENCE</scope>
    <source>
        <strain evidence="1">UP504</strain>
    </source>
</reference>
<dbReference type="EMBL" id="MU129109">
    <property type="protein sequence ID" value="KAF9506474.1"/>
    <property type="molecule type" value="Genomic_DNA"/>
</dbReference>
<feature type="non-terminal residue" evidence="1">
    <location>
        <position position="103"/>
    </location>
</feature>
<proteinExistence type="predicted"/>
<dbReference type="Proteomes" id="UP000886523">
    <property type="component" value="Unassembled WGS sequence"/>
</dbReference>
<gene>
    <name evidence="1" type="ORF">BS47DRAFT_1352654</name>
</gene>
<organism evidence="1 2">
    <name type="scientific">Hydnum rufescens UP504</name>
    <dbReference type="NCBI Taxonomy" id="1448309"/>
    <lineage>
        <taxon>Eukaryota</taxon>
        <taxon>Fungi</taxon>
        <taxon>Dikarya</taxon>
        <taxon>Basidiomycota</taxon>
        <taxon>Agaricomycotina</taxon>
        <taxon>Agaricomycetes</taxon>
        <taxon>Cantharellales</taxon>
        <taxon>Hydnaceae</taxon>
        <taxon>Hydnum</taxon>
    </lineage>
</organism>
<keyword evidence="2" id="KW-1185">Reference proteome</keyword>
<protein>
    <submittedName>
        <fullName evidence="1">Uncharacterized protein</fullName>
    </submittedName>
</protein>
<accession>A0A9P6AJG7</accession>
<sequence length="103" mass="11517">MYQPFANLANHFLDNRKSLGLTFCRNDPRLIQGSVVERKPDVVLVSTNSPQLEDDTNIRLWFYDPVGIIKSAAFSVTELALFGRVIPAMGSLSLSRHRNIGKA</sequence>
<dbReference type="AlphaFoldDB" id="A0A9P6AJG7"/>
<evidence type="ECO:0000313" key="2">
    <source>
        <dbReference type="Proteomes" id="UP000886523"/>
    </source>
</evidence>
<dbReference type="OrthoDB" id="5569250at2759"/>
<comment type="caution">
    <text evidence="1">The sequence shown here is derived from an EMBL/GenBank/DDBJ whole genome shotgun (WGS) entry which is preliminary data.</text>
</comment>